<evidence type="ECO:0000256" key="2">
    <source>
        <dbReference type="RuleBase" id="RU362119"/>
    </source>
</evidence>
<dbReference type="InterPro" id="IPR036907">
    <property type="entry name" value="5'-Nucleotdase_C_sf"/>
</dbReference>
<keyword evidence="2" id="KW-0547">Nucleotide-binding</keyword>
<dbReference type="Proteomes" id="UP000663826">
    <property type="component" value="Unassembled WGS sequence"/>
</dbReference>
<dbReference type="GO" id="GO:0000166">
    <property type="term" value="F:nucleotide binding"/>
    <property type="evidence" value="ECO:0007669"/>
    <property type="project" value="UniProtKB-KW"/>
</dbReference>
<dbReference type="PANTHER" id="PTHR11575">
    <property type="entry name" value="5'-NUCLEOTIDASE-RELATED"/>
    <property type="match status" value="1"/>
</dbReference>
<organism evidence="5 6">
    <name type="scientific">Rhizoctonia solani</name>
    <dbReference type="NCBI Taxonomy" id="456999"/>
    <lineage>
        <taxon>Eukaryota</taxon>
        <taxon>Fungi</taxon>
        <taxon>Dikarya</taxon>
        <taxon>Basidiomycota</taxon>
        <taxon>Agaricomycotina</taxon>
        <taxon>Agaricomycetes</taxon>
        <taxon>Cantharellales</taxon>
        <taxon>Ceratobasidiaceae</taxon>
        <taxon>Rhizoctonia</taxon>
    </lineage>
</organism>
<sequence>METVQLPIIHFNDVYNMTYVPDNADDKDMVMTKTGDLTHTNIDKVVQFSQKIDEIRAGWIDTASKADLGHTNKSKGNSQHGLVLFSGDLFSPSVESMLTRGLNMVRMLAFQETTNLRYVVFGFGRPRFDQLVEFSNFSWILSNVRDNPKPEKSLSPSDLGDNPQPKESLPTPDPMSLPVLPGLHEYRVFKRNGIRIGVIGLMSRDAFKSSLSTVTKNLEHIPTMEKVCIDLSEKLRKPEEQGGFNCDIVLALTHATHKEVKLHIQAAKLARLVNAYPSTKEGDLENLNGIDAIFGGHEHTYFLGQGVELEAGDYKAPDQKGEKLNDDGCLIVKSGYDFDDFSQVTLELERKDGRPRRYVVKSAKVTRHHITPTRMSSKDIKLSAMGRVLQHQFEHEILTGLEVPIARLTDTFDGKFNVKDPRKGESAVGNWLAETLITAYNDMGFDPTVPRFVPEIFITTGGAIRSKELPRVLKIRDIIGLLPFRGPLVAMKLSPEEIRSGLEGALSKATNKESKMEEEGTGRFPVFAGMRVQWNSGKPPGSRVETVKVRKVSDSGKVEWVDIEERDSYDVLVNRYLAEGNSGFDSFGKVFNGDKSKCSECDIPPYQVLKSYLGTKHALRQIKEKLIEAFVQGDLPDLWETTTGVGSLLGNLYDLVVSGKTVSRIGEASKLDAEVGKKVQANGAEKGMKLIGSVEDSAENLLKTTKGLDMPDTQKAIKKLAAVVYNQTPDAYIPTVTIGIEDGRIEDIYKPTQ</sequence>
<feature type="domain" description="5'-Nucleotidase C-terminal" evidence="4">
    <location>
        <begin position="415"/>
        <end position="587"/>
    </location>
</feature>
<comment type="similarity">
    <text evidence="1 2">Belongs to the 5'-nucleotidase family.</text>
</comment>
<evidence type="ECO:0000313" key="6">
    <source>
        <dbReference type="Proteomes" id="UP000663826"/>
    </source>
</evidence>
<dbReference type="InterPro" id="IPR006179">
    <property type="entry name" value="5_nucleotidase/apyrase"/>
</dbReference>
<proteinExistence type="inferred from homology"/>
<name>A0A8H3A5X4_9AGAM</name>
<dbReference type="GO" id="GO:0016787">
    <property type="term" value="F:hydrolase activity"/>
    <property type="evidence" value="ECO:0007669"/>
    <property type="project" value="UniProtKB-KW"/>
</dbReference>
<dbReference type="SUPFAM" id="SSF56300">
    <property type="entry name" value="Metallo-dependent phosphatases"/>
    <property type="match status" value="1"/>
</dbReference>
<gene>
    <name evidence="5" type="ORF">RDB_LOCUS22621</name>
</gene>
<accession>A0A8H3A5X4</accession>
<protein>
    <recommendedName>
        <fullName evidence="4">5'-Nucleotidase C-terminal domain-containing protein</fullName>
    </recommendedName>
</protein>
<dbReference type="PANTHER" id="PTHR11575:SF48">
    <property type="entry name" value="5'-NUCLEOTIDASE"/>
    <property type="match status" value="1"/>
</dbReference>
<dbReference type="Gene3D" id="3.90.780.10">
    <property type="entry name" value="5'-Nucleotidase, C-terminal domain"/>
    <property type="match status" value="1"/>
</dbReference>
<dbReference type="EMBL" id="CAJMWQ010000815">
    <property type="protein sequence ID" value="CAE6385262.1"/>
    <property type="molecule type" value="Genomic_DNA"/>
</dbReference>
<dbReference type="PRINTS" id="PR01607">
    <property type="entry name" value="APYRASEFAMLY"/>
</dbReference>
<dbReference type="AlphaFoldDB" id="A0A8H3A5X4"/>
<evidence type="ECO:0000256" key="3">
    <source>
        <dbReference type="SAM" id="MobiDB-lite"/>
    </source>
</evidence>
<dbReference type="SUPFAM" id="SSF55816">
    <property type="entry name" value="5'-nucleotidase (syn. UDP-sugar hydrolase), C-terminal domain"/>
    <property type="match status" value="1"/>
</dbReference>
<dbReference type="Gene3D" id="3.60.21.10">
    <property type="match status" value="1"/>
</dbReference>
<comment type="caution">
    <text evidence="5">The sequence shown here is derived from an EMBL/GenBank/DDBJ whole genome shotgun (WGS) entry which is preliminary data.</text>
</comment>
<feature type="region of interest" description="Disordered" evidence="3">
    <location>
        <begin position="147"/>
        <end position="176"/>
    </location>
</feature>
<evidence type="ECO:0000313" key="5">
    <source>
        <dbReference type="EMBL" id="CAE6385262.1"/>
    </source>
</evidence>
<evidence type="ECO:0000256" key="1">
    <source>
        <dbReference type="ARBA" id="ARBA00006654"/>
    </source>
</evidence>
<dbReference type="InterPro" id="IPR008334">
    <property type="entry name" value="5'-Nucleotdase_C"/>
</dbReference>
<dbReference type="Pfam" id="PF02872">
    <property type="entry name" value="5_nucleotid_C"/>
    <property type="match status" value="1"/>
</dbReference>
<keyword evidence="2" id="KW-0378">Hydrolase</keyword>
<evidence type="ECO:0000259" key="4">
    <source>
        <dbReference type="Pfam" id="PF02872"/>
    </source>
</evidence>
<dbReference type="GO" id="GO:0009166">
    <property type="term" value="P:nucleotide catabolic process"/>
    <property type="evidence" value="ECO:0007669"/>
    <property type="project" value="InterPro"/>
</dbReference>
<dbReference type="InterPro" id="IPR029052">
    <property type="entry name" value="Metallo-depent_PP-like"/>
</dbReference>
<reference evidence="5" key="1">
    <citation type="submission" date="2021-01" db="EMBL/GenBank/DDBJ databases">
        <authorList>
            <person name="Kaushik A."/>
        </authorList>
    </citation>
    <scope>NUCLEOTIDE SEQUENCE</scope>
    <source>
        <strain evidence="5">AG1-1B</strain>
    </source>
</reference>